<dbReference type="Pfam" id="PF14236">
    <property type="entry name" value="DruA"/>
    <property type="match status" value="1"/>
</dbReference>
<name>A0A0P9YTG4_PSESI</name>
<reference evidence="1 2" key="1">
    <citation type="submission" date="2015-09" db="EMBL/GenBank/DDBJ databases">
        <title>Genome announcement of multiple Pseudomonas syringae strains.</title>
        <authorList>
            <person name="Thakur S."/>
            <person name="Wang P.W."/>
            <person name="Gong Y."/>
            <person name="Weir B.S."/>
            <person name="Guttman D.S."/>
        </authorList>
    </citation>
    <scope>NUCLEOTIDE SEQUENCE [LARGE SCALE GENOMIC DNA]</scope>
    <source>
        <strain evidence="1 2">ICMP3882</strain>
    </source>
</reference>
<dbReference type="AlphaFoldDB" id="A0A0P9YTG4"/>
<gene>
    <name evidence="1" type="ORF">ALO47_01995</name>
</gene>
<dbReference type="EMBL" id="LJRF01000060">
    <property type="protein sequence ID" value="KPY49306.1"/>
    <property type="molecule type" value="Genomic_DNA"/>
</dbReference>
<protein>
    <submittedName>
        <fullName evidence="1">Uncharacterized protein</fullName>
    </submittedName>
</protein>
<dbReference type="Proteomes" id="UP000050554">
    <property type="component" value="Unassembled WGS sequence"/>
</dbReference>
<comment type="caution">
    <text evidence="1">The sequence shown here is derived from an EMBL/GenBank/DDBJ whole genome shotgun (WGS) entry which is preliminary data.</text>
</comment>
<evidence type="ECO:0000313" key="2">
    <source>
        <dbReference type="Proteomes" id="UP000050554"/>
    </source>
</evidence>
<organism evidence="1 2">
    <name type="scientific">Pseudomonas syringae pv. ribicola</name>
    <dbReference type="NCBI Taxonomy" id="55398"/>
    <lineage>
        <taxon>Bacteria</taxon>
        <taxon>Pseudomonadati</taxon>
        <taxon>Pseudomonadota</taxon>
        <taxon>Gammaproteobacteria</taxon>
        <taxon>Pseudomonadales</taxon>
        <taxon>Pseudomonadaceae</taxon>
        <taxon>Pseudomonas</taxon>
    </lineage>
</organism>
<accession>A0A0P9YTG4</accession>
<evidence type="ECO:0000313" key="1">
    <source>
        <dbReference type="EMBL" id="KPY49306.1"/>
    </source>
</evidence>
<proteinExistence type="predicted"/>
<dbReference type="RefSeq" id="WP_235811630.1">
    <property type="nucleotide sequence ID" value="NZ_LJRF01000060.1"/>
</dbReference>
<dbReference type="InterPro" id="IPR025639">
    <property type="entry name" value="DruA"/>
</dbReference>
<sequence>MALSSGFGSNLVQHSVTTSASQMDLLSSLGIADDESVVARHDEEMKALLGEQIHDAWALCQQSSEAGDKDVIRSLHLAAKQWDRSVDYVALKLQLTKLSSYFPHGSKIDPSKIRTELVLVKERSLEEKLFKIVRGYWSMPYSRGYGRRIRFVLMDTYHDAVVGIIGLQSPSADLACRDEYLGAPKAKKLEFINNTLDAYTIGATPAYSALLGGKLVAGHLHSEKIRQAYWSLYGNKLSTQLGRRAPQPLLAITTASAFGRSSIYNRLKYSDRPLATSLGYTKGYGTIHLEQLYPKMVEWLKSTGRHVPAGFGNGPKVRWQNIMRALNDLGMSRNYLSHGIKREVFIFELVHNLLAVCRDDALPDTAKFDDQLWVEYWQSRWCLPRSIRDERWKSVDTESLILTALG</sequence>
<dbReference type="PATRIC" id="fig|55398.3.peg.2491"/>